<evidence type="ECO:0000313" key="2">
    <source>
        <dbReference type="Proteomes" id="UP000655751"/>
    </source>
</evidence>
<sequence length="78" mass="8569">MSDALAQVGGLPVEVAVDYAELIAFLELTPWEGPPYSDDIPDGEMRRMVFGPDGAGLAVYVVLEQERRVVVVHVAWVR</sequence>
<name>A0A931I6G7_9NOCA</name>
<dbReference type="EMBL" id="JADMLG010000002">
    <property type="protein sequence ID" value="MBH0775782.1"/>
    <property type="molecule type" value="Genomic_DNA"/>
</dbReference>
<accession>A0A931I6G7</accession>
<evidence type="ECO:0000313" key="1">
    <source>
        <dbReference type="EMBL" id="MBH0775782.1"/>
    </source>
</evidence>
<organism evidence="1 2">
    <name type="scientific">Nocardia bovistercoris</name>
    <dbReference type="NCBI Taxonomy" id="2785916"/>
    <lineage>
        <taxon>Bacteria</taxon>
        <taxon>Bacillati</taxon>
        <taxon>Actinomycetota</taxon>
        <taxon>Actinomycetes</taxon>
        <taxon>Mycobacteriales</taxon>
        <taxon>Nocardiaceae</taxon>
        <taxon>Nocardia</taxon>
    </lineage>
</organism>
<keyword evidence="2" id="KW-1185">Reference proteome</keyword>
<protein>
    <submittedName>
        <fullName evidence="1">Uncharacterized protein</fullName>
    </submittedName>
</protein>
<dbReference type="Proteomes" id="UP000655751">
    <property type="component" value="Unassembled WGS sequence"/>
</dbReference>
<dbReference type="AlphaFoldDB" id="A0A931I6G7"/>
<proteinExistence type="predicted"/>
<gene>
    <name evidence="1" type="ORF">IT779_05720</name>
</gene>
<comment type="caution">
    <text evidence="1">The sequence shown here is derived from an EMBL/GenBank/DDBJ whole genome shotgun (WGS) entry which is preliminary data.</text>
</comment>
<reference evidence="1" key="1">
    <citation type="submission" date="2020-11" db="EMBL/GenBank/DDBJ databases">
        <title>Nocardia NEAU-351.nov., a novel actinomycete isolated from the cow dung.</title>
        <authorList>
            <person name="Zhang X."/>
        </authorList>
    </citation>
    <scope>NUCLEOTIDE SEQUENCE</scope>
    <source>
        <strain evidence="1">NEAU-351</strain>
    </source>
</reference>